<dbReference type="Pfam" id="PF03872">
    <property type="entry name" value="RseA_N"/>
    <property type="match status" value="1"/>
</dbReference>
<keyword evidence="6 7" id="KW-0472">Membrane</keyword>
<comment type="subunit">
    <text evidence="7">Interacts 1:1 with ECF RNA polymerase sigma-E (RpoE); this inhibits the interaction of sigma-E with the RNA polymerase catalytic core and leads to a decreased expression of sigma-E-regulated genes. Interacts with RseB.</text>
</comment>
<sequence>MTQQREKLSAFMDGELGSSEILPSIKQDPQLQEKWRRYHVIRSGLRKEGAVAPELDITAQVAAALADEPTIMAPKPSMWKRLTQTGTVTPFAKHTGQLAVAASVALAVIMGVQQMNQPAPVQTPSGSAAPLIGTPGGLAPVSLEQTRSVPRNDMAVMMEKKRKINALIADHEQQIKLKQTTEKTTESQELQPEQ</sequence>
<dbReference type="Pfam" id="PF03873">
    <property type="entry name" value="RseA_C"/>
    <property type="match status" value="1"/>
</dbReference>
<dbReference type="InterPro" id="IPR005572">
    <property type="entry name" value="Anti-sigma_E_RseA_N"/>
</dbReference>
<evidence type="ECO:0000259" key="9">
    <source>
        <dbReference type="Pfam" id="PF03873"/>
    </source>
</evidence>
<evidence type="ECO:0000256" key="7">
    <source>
        <dbReference type="PIRNR" id="PIRNR016938"/>
    </source>
</evidence>
<dbReference type="Gene3D" id="1.10.10.880">
    <property type="entry name" value="Anti sigma-E protein RseA, N-terminal domain"/>
    <property type="match status" value="1"/>
</dbReference>
<dbReference type="InterPro" id="IPR052383">
    <property type="entry name" value="Anti-sigma-E_RseA-like"/>
</dbReference>
<comment type="similarity">
    <text evidence="2 7">Belongs to the RseA family.</text>
</comment>
<feature type="domain" description="Anti sigma-E protein RseA C-terminal" evidence="9">
    <location>
        <begin position="136"/>
        <end position="175"/>
    </location>
</feature>
<evidence type="ECO:0000259" key="8">
    <source>
        <dbReference type="Pfam" id="PF03872"/>
    </source>
</evidence>
<reference evidence="10 11" key="1">
    <citation type="submission" date="2020-11" db="EMBL/GenBank/DDBJ databases">
        <title>Complete genome sequence for Salinimonas sp. strain G2-b.</title>
        <authorList>
            <person name="Park S.-J."/>
        </authorList>
    </citation>
    <scope>NUCLEOTIDE SEQUENCE [LARGE SCALE GENOMIC DNA]</scope>
    <source>
        <strain evidence="10 11">G2-b</strain>
    </source>
</reference>
<gene>
    <name evidence="10" type="ORF">IT774_04920</name>
</gene>
<evidence type="ECO:0000256" key="4">
    <source>
        <dbReference type="ARBA" id="ARBA00022692"/>
    </source>
</evidence>
<evidence type="ECO:0000256" key="2">
    <source>
        <dbReference type="ARBA" id="ARBA00005837"/>
    </source>
</evidence>
<dbReference type="KEGG" id="smaa:IT774_04920"/>
<dbReference type="PIRSF" id="PIRSF016938">
    <property type="entry name" value="RseA"/>
    <property type="match status" value="1"/>
</dbReference>
<dbReference type="RefSeq" id="WP_195811593.1">
    <property type="nucleotide sequence ID" value="NZ_CP064795.1"/>
</dbReference>
<comment type="function">
    <text evidence="7">An anti-sigma factor for extracytoplasmic function (ECF) sigma factor sigma-E (RpoE). ECF sigma factors are held in an inactive form by an anti-sigma factor until released by regulated intramembrane proteolysis (RIP). RIP occurs when an extracytoplasmic signal triggers a concerted proteolytic cascade to transmit information and elicit cellular responses. The membrane-spanning regulatory substrate protein is first cut periplasmically (site-1 protease, S1P, DegS), then within the membrane itself (site-2 protease, S2P, RseP), while cytoplasmic proteases finish degrading the anti-sigma factor, liberating sigma-E.</text>
</comment>
<evidence type="ECO:0000256" key="6">
    <source>
        <dbReference type="ARBA" id="ARBA00023136"/>
    </source>
</evidence>
<dbReference type="CDD" id="cd16328">
    <property type="entry name" value="RseA_N"/>
    <property type="match status" value="1"/>
</dbReference>
<evidence type="ECO:0000256" key="5">
    <source>
        <dbReference type="ARBA" id="ARBA00022989"/>
    </source>
</evidence>
<dbReference type="PANTHER" id="PTHR38104:SF1">
    <property type="entry name" value="ANTI-SIGMA-E FACTOR RSEA"/>
    <property type="match status" value="1"/>
</dbReference>
<protein>
    <recommendedName>
        <fullName evidence="7">Anti-sigma-E factor RseA</fullName>
    </recommendedName>
    <alternativeName>
        <fullName evidence="7">Regulator of SigE</fullName>
    </alternativeName>
    <alternativeName>
        <fullName evidence="7">Sigma-E anti-sigma factor RseA</fullName>
    </alternativeName>
    <alternativeName>
        <fullName evidence="7">Sigma-E factor negative regulatory protein</fullName>
    </alternativeName>
</protein>
<name>A0A7S9HE16_9ALTE</name>
<dbReference type="EMBL" id="CP064795">
    <property type="protein sequence ID" value="QPG06517.1"/>
    <property type="molecule type" value="Genomic_DNA"/>
</dbReference>
<keyword evidence="11" id="KW-1185">Reference proteome</keyword>
<dbReference type="AlphaFoldDB" id="A0A7S9HE16"/>
<comment type="subcellular location">
    <subcellularLocation>
        <location evidence="7">Cell inner membrane</location>
    </subcellularLocation>
    <subcellularLocation>
        <location evidence="1">Cell membrane</location>
        <topology evidence="1">Single-pass membrane protein</topology>
    </subcellularLocation>
</comment>
<dbReference type="InterPro" id="IPR005573">
    <property type="entry name" value="Anti-sigma_E_RseA_C"/>
</dbReference>
<dbReference type="GO" id="GO:0016989">
    <property type="term" value="F:sigma factor antagonist activity"/>
    <property type="evidence" value="ECO:0007669"/>
    <property type="project" value="InterPro"/>
</dbReference>
<keyword evidence="3 7" id="KW-1003">Cell membrane</keyword>
<evidence type="ECO:0000256" key="1">
    <source>
        <dbReference type="ARBA" id="ARBA00004162"/>
    </source>
</evidence>
<evidence type="ECO:0000256" key="3">
    <source>
        <dbReference type="ARBA" id="ARBA00022475"/>
    </source>
</evidence>
<dbReference type="PANTHER" id="PTHR38104">
    <property type="match status" value="1"/>
</dbReference>
<dbReference type="InterPro" id="IPR026279">
    <property type="entry name" value="RseA"/>
</dbReference>
<dbReference type="SUPFAM" id="SSF89069">
    <property type="entry name" value="N-terminal, cytoplasmic domain of anti-sigmaE factor RseA"/>
    <property type="match status" value="1"/>
</dbReference>
<keyword evidence="7" id="KW-0997">Cell inner membrane</keyword>
<keyword evidence="4" id="KW-0812">Transmembrane</keyword>
<feature type="domain" description="Anti sigma-E protein RseA N-terminal" evidence="8">
    <location>
        <begin position="4"/>
        <end position="77"/>
    </location>
</feature>
<dbReference type="Proteomes" id="UP000595095">
    <property type="component" value="Chromosome"/>
</dbReference>
<dbReference type="InterPro" id="IPR036147">
    <property type="entry name" value="Anti-sigma_E_RseA_N_sf"/>
</dbReference>
<keyword evidence="5" id="KW-1133">Transmembrane helix</keyword>
<evidence type="ECO:0000313" key="10">
    <source>
        <dbReference type="EMBL" id="QPG06517.1"/>
    </source>
</evidence>
<accession>A0A7S9HE16</accession>
<evidence type="ECO:0000313" key="11">
    <source>
        <dbReference type="Proteomes" id="UP000595095"/>
    </source>
</evidence>
<organism evidence="10 11">
    <name type="scientific">Salinimonas marina</name>
    <dbReference type="NCBI Taxonomy" id="2785918"/>
    <lineage>
        <taxon>Bacteria</taxon>
        <taxon>Pseudomonadati</taxon>
        <taxon>Pseudomonadota</taxon>
        <taxon>Gammaproteobacteria</taxon>
        <taxon>Alteromonadales</taxon>
        <taxon>Alteromonadaceae</taxon>
        <taxon>Alteromonas/Salinimonas group</taxon>
        <taxon>Salinimonas</taxon>
    </lineage>
</organism>
<dbReference type="GO" id="GO:0005886">
    <property type="term" value="C:plasma membrane"/>
    <property type="evidence" value="ECO:0007669"/>
    <property type="project" value="UniProtKB-SubCell"/>
</dbReference>
<proteinExistence type="inferred from homology"/>